<name>A0A8A4TV40_SULCO</name>
<dbReference type="PANTHER" id="PTHR39555:SF1">
    <property type="entry name" value="TYPE IV PILUS INNER MEMBRANE COMPONENT PILO"/>
    <property type="match status" value="1"/>
</dbReference>
<sequence>MKLTKLQQALTGLGIIVLGLILTNWVFLKDIKTNITSTEKKISELEQDIRVAKNIQRSAAELQEQMNHLRAQLDRLKKVLPVDINKPKFQADVKRYANENGIEIVRATNNKPVTDDVIIEHPFSYEAWGSFHDFGRFFAQLTNYPRIVNIKGLSLGRPDDKENIGYSVKATFIVSVFTYREPTPEELKAQIEEKRAAKSGKNKKGKRGRR</sequence>
<reference evidence="3" key="1">
    <citation type="submission" date="2021-03" db="EMBL/GenBank/DDBJ databases">
        <title>Acanthopleuribacteraceae sp. M133.</title>
        <authorList>
            <person name="Wang G."/>
        </authorList>
    </citation>
    <scope>NUCLEOTIDE SEQUENCE</scope>
    <source>
        <strain evidence="3">M133</strain>
    </source>
</reference>
<dbReference type="AlphaFoldDB" id="A0A8A4TV40"/>
<feature type="transmembrane region" description="Helical" evidence="2">
    <location>
        <begin position="9"/>
        <end position="28"/>
    </location>
</feature>
<protein>
    <submittedName>
        <fullName evidence="3">Type 4a pilus biogenesis protein PilO</fullName>
    </submittedName>
</protein>
<feature type="coiled-coil region" evidence="1">
    <location>
        <begin position="28"/>
        <end position="79"/>
    </location>
</feature>
<dbReference type="RefSeq" id="WP_237383116.1">
    <property type="nucleotide sequence ID" value="NZ_CP071793.1"/>
</dbReference>
<dbReference type="GO" id="GO:0043107">
    <property type="term" value="P:type IV pilus-dependent motility"/>
    <property type="evidence" value="ECO:0007669"/>
    <property type="project" value="InterPro"/>
</dbReference>
<dbReference type="GO" id="GO:0043683">
    <property type="term" value="P:type IV pilus assembly"/>
    <property type="evidence" value="ECO:0007669"/>
    <property type="project" value="InterPro"/>
</dbReference>
<keyword evidence="4" id="KW-1185">Reference proteome</keyword>
<dbReference type="PANTHER" id="PTHR39555">
    <property type="entry name" value="FIMBRIAL ASSEMBLY PROTEIN PILO-LIKE PROTEIN-RELATED"/>
    <property type="match status" value="1"/>
</dbReference>
<organism evidence="3 4">
    <name type="scientific">Sulfidibacter corallicola</name>
    <dbReference type="NCBI Taxonomy" id="2818388"/>
    <lineage>
        <taxon>Bacteria</taxon>
        <taxon>Pseudomonadati</taxon>
        <taxon>Acidobacteriota</taxon>
        <taxon>Holophagae</taxon>
        <taxon>Acanthopleuribacterales</taxon>
        <taxon>Acanthopleuribacteraceae</taxon>
        <taxon>Sulfidibacter</taxon>
    </lineage>
</organism>
<dbReference type="Gene3D" id="3.30.70.60">
    <property type="match status" value="1"/>
</dbReference>
<dbReference type="KEGG" id="scor:J3U87_11195"/>
<accession>A0A8A4TV40</accession>
<evidence type="ECO:0000313" key="4">
    <source>
        <dbReference type="Proteomes" id="UP000663929"/>
    </source>
</evidence>
<dbReference type="Proteomes" id="UP000663929">
    <property type="component" value="Chromosome"/>
</dbReference>
<gene>
    <name evidence="3" type="primary">pilO</name>
    <name evidence="3" type="ORF">J3U87_11195</name>
</gene>
<evidence type="ECO:0000256" key="2">
    <source>
        <dbReference type="SAM" id="Phobius"/>
    </source>
</evidence>
<evidence type="ECO:0000256" key="1">
    <source>
        <dbReference type="SAM" id="Coils"/>
    </source>
</evidence>
<dbReference type="InterPro" id="IPR014717">
    <property type="entry name" value="Transl_elong_EF1B/ribsomal_bS6"/>
</dbReference>
<keyword evidence="2" id="KW-0472">Membrane</keyword>
<keyword evidence="2" id="KW-0812">Transmembrane</keyword>
<keyword evidence="1" id="KW-0175">Coiled coil</keyword>
<evidence type="ECO:0000313" key="3">
    <source>
        <dbReference type="EMBL" id="QTD53018.1"/>
    </source>
</evidence>
<dbReference type="EMBL" id="CP071793">
    <property type="protein sequence ID" value="QTD53018.1"/>
    <property type="molecule type" value="Genomic_DNA"/>
</dbReference>
<keyword evidence="2" id="KW-1133">Transmembrane helix</keyword>
<dbReference type="InterPro" id="IPR007445">
    <property type="entry name" value="PilO"/>
</dbReference>
<proteinExistence type="predicted"/>
<dbReference type="Pfam" id="PF04350">
    <property type="entry name" value="PilO"/>
    <property type="match status" value="1"/>
</dbReference>